<keyword evidence="5" id="KW-1185">Reference proteome</keyword>
<dbReference type="InterPro" id="IPR001936">
    <property type="entry name" value="RasGAP_dom"/>
</dbReference>
<evidence type="ECO:0000256" key="1">
    <source>
        <dbReference type="ARBA" id="ARBA00022468"/>
    </source>
</evidence>
<dbReference type="RefSeq" id="XP_068361669.1">
    <property type="nucleotide sequence ID" value="XM_068502818.1"/>
</dbReference>
<name>A0A1J4KGT1_9EUKA</name>
<proteinExistence type="predicted"/>
<dbReference type="SUPFAM" id="SSF48350">
    <property type="entry name" value="GTPase activation domain, GAP"/>
    <property type="match status" value="1"/>
</dbReference>
<feature type="region of interest" description="Disordered" evidence="2">
    <location>
        <begin position="1"/>
        <end position="20"/>
    </location>
</feature>
<dbReference type="InterPro" id="IPR039360">
    <property type="entry name" value="Ras_GTPase"/>
</dbReference>
<evidence type="ECO:0000313" key="5">
    <source>
        <dbReference type="Proteomes" id="UP000179807"/>
    </source>
</evidence>
<dbReference type="InterPro" id="IPR008936">
    <property type="entry name" value="Rho_GTPase_activation_prot"/>
</dbReference>
<dbReference type="PANTHER" id="PTHR10194">
    <property type="entry name" value="RAS GTPASE-ACTIVATING PROTEINS"/>
    <property type="match status" value="1"/>
</dbReference>
<dbReference type="GO" id="GO:0005096">
    <property type="term" value="F:GTPase activator activity"/>
    <property type="evidence" value="ECO:0007669"/>
    <property type="project" value="UniProtKB-KW"/>
</dbReference>
<dbReference type="AlphaFoldDB" id="A0A1J4KGT1"/>
<evidence type="ECO:0000256" key="2">
    <source>
        <dbReference type="SAM" id="MobiDB-lite"/>
    </source>
</evidence>
<dbReference type="CDD" id="cd04519">
    <property type="entry name" value="RasGAP"/>
    <property type="match status" value="1"/>
</dbReference>
<dbReference type="PANTHER" id="PTHR10194:SF60">
    <property type="entry name" value="RAS GTPASE-ACTIVATING PROTEIN RASKOL"/>
    <property type="match status" value="1"/>
</dbReference>
<dbReference type="VEuPathDB" id="TrichDB:TRFO_22862"/>
<dbReference type="EMBL" id="MLAK01000664">
    <property type="protein sequence ID" value="OHT08533.1"/>
    <property type="molecule type" value="Genomic_DNA"/>
</dbReference>
<dbReference type="PROSITE" id="PS50018">
    <property type="entry name" value="RAS_GTPASE_ACTIV_2"/>
    <property type="match status" value="1"/>
</dbReference>
<evidence type="ECO:0000259" key="3">
    <source>
        <dbReference type="PROSITE" id="PS50018"/>
    </source>
</evidence>
<dbReference type="GeneID" id="94837522"/>
<reference evidence="4" key="1">
    <citation type="submission" date="2016-10" db="EMBL/GenBank/DDBJ databases">
        <authorList>
            <person name="Benchimol M."/>
            <person name="Almeida L.G."/>
            <person name="Vasconcelos A.T."/>
            <person name="Perreira-Neves A."/>
            <person name="Rosa I.A."/>
            <person name="Tasca T."/>
            <person name="Bogo M.R."/>
            <person name="de Souza W."/>
        </authorList>
    </citation>
    <scope>NUCLEOTIDE SEQUENCE [LARGE SCALE GENOMIC DNA]</scope>
    <source>
        <strain evidence="4">K</strain>
    </source>
</reference>
<comment type="caution">
    <text evidence="4">The sequence shown here is derived from an EMBL/GenBank/DDBJ whole genome shotgun (WGS) entry which is preliminary data.</text>
</comment>
<accession>A0A1J4KGT1</accession>
<gene>
    <name evidence="4" type="ORF">TRFO_22862</name>
</gene>
<protein>
    <recommendedName>
        <fullName evidence="3">Ras-GAP domain-containing protein</fullName>
    </recommendedName>
</protein>
<dbReference type="Proteomes" id="UP000179807">
    <property type="component" value="Unassembled WGS sequence"/>
</dbReference>
<evidence type="ECO:0000313" key="4">
    <source>
        <dbReference type="EMBL" id="OHT08533.1"/>
    </source>
</evidence>
<keyword evidence="1" id="KW-0343">GTPase activation</keyword>
<feature type="domain" description="Ras-GAP" evidence="3">
    <location>
        <begin position="346"/>
        <end position="531"/>
    </location>
</feature>
<organism evidence="4 5">
    <name type="scientific">Tritrichomonas foetus</name>
    <dbReference type="NCBI Taxonomy" id="1144522"/>
    <lineage>
        <taxon>Eukaryota</taxon>
        <taxon>Metamonada</taxon>
        <taxon>Parabasalia</taxon>
        <taxon>Tritrichomonadida</taxon>
        <taxon>Tritrichomonadidae</taxon>
        <taxon>Tritrichomonas</taxon>
    </lineage>
</organism>
<feature type="region of interest" description="Disordered" evidence="2">
    <location>
        <begin position="641"/>
        <end position="722"/>
    </location>
</feature>
<sequence>MRRLNDQIDESESSSSDDIVIDMYKESKNPKNLKKIANQYETELQRKLERRSFIYSYPIPICVSDCLAFTFKSKLAIELCKKMNCNSLESYKDELRNAISSQYHLNHEFFRRSSIPFRSVLSIETLTPFVSTAPTHVESTFTSVLTEEQKQNFATIVDLIRAVDPSYEIDFLQWICCQLCNFKIDYSTLCSHSKVKCITLAQRLDRFSTKKKKKNDLLYWIVLNNENMIEFWPSNDGNSKKTEQSVFPPIQCDVISFNRDGSKMKIHTSPSTVACTVRPHDFKTFNRDLWEYNSLREKHVPFFQSLGCSMNDMPNSYIEGTVATIECPLTLVVRTVLNKKIINTDNCENVFDAFFTIYSHLKRVHELLTAVVVEDLQKVKKPELLFSENSVLTKFIQYFLQKYTKDYFEVVVSQILYEVDRNAPLNLKNENGPVKPEAIAGLLEKCVDIICSHSNIITPQLRHLTSIIQNFAIIKFGRKKFIYMALTAFYYLRFVKPMIVHPSQYDSNFHLSNENSNSLPEFAQLFQSFLHLNLHGDRGLFQTYPFLEAFKQRILALQDRFARFILSLPDVTRGLEYPIVQVDQFQDSIKTILQVISGNPDEFRRRLKKKEIKMEFSPAYYSIGHFIRNLSSDIQCIGLNDRNRTEPPDEGNTTITNEIIEPPSTPPRKHKHGKGSGKITLTQDGLVDSLTGAEITTPDKKRSRKRTLRTRRETEEEDGYSD</sequence>
<dbReference type="Gene3D" id="1.10.506.10">
    <property type="entry name" value="GTPase Activation - p120gap, domain 1"/>
    <property type="match status" value="1"/>
</dbReference>